<keyword evidence="3" id="KW-1185">Reference proteome</keyword>
<accession>A0A8J2W5H4</accession>
<evidence type="ECO:0000256" key="1">
    <source>
        <dbReference type="SAM" id="MobiDB-lite"/>
    </source>
</evidence>
<evidence type="ECO:0000313" key="2">
    <source>
        <dbReference type="EMBL" id="CAH0106113.1"/>
    </source>
</evidence>
<evidence type="ECO:0000313" key="3">
    <source>
        <dbReference type="Proteomes" id="UP000789390"/>
    </source>
</evidence>
<reference evidence="2" key="1">
    <citation type="submission" date="2021-11" db="EMBL/GenBank/DDBJ databases">
        <authorList>
            <person name="Schell T."/>
        </authorList>
    </citation>
    <scope>NUCLEOTIDE SEQUENCE</scope>
    <source>
        <strain evidence="2">M5</strain>
    </source>
</reference>
<gene>
    <name evidence="2" type="ORF">DGAL_LOCUS9263</name>
</gene>
<proteinExistence type="predicted"/>
<dbReference type="EMBL" id="CAKKLH010000219">
    <property type="protein sequence ID" value="CAH0106113.1"/>
    <property type="molecule type" value="Genomic_DNA"/>
</dbReference>
<sequence length="102" mass="11668">MFTNLKVLGRSEGISDDSSDEIGNKTVCGKVLDECWQVEHQSLKYILIRWPNQVPPPCINDKQKKLKWKIGTKLKNVNHKEKEPNASPSSSKSKLQLFNNFN</sequence>
<protein>
    <submittedName>
        <fullName evidence="2">Uncharacterized protein</fullName>
    </submittedName>
</protein>
<feature type="region of interest" description="Disordered" evidence="1">
    <location>
        <begin position="1"/>
        <end position="20"/>
    </location>
</feature>
<dbReference type="Proteomes" id="UP000789390">
    <property type="component" value="Unassembled WGS sequence"/>
</dbReference>
<dbReference type="AlphaFoldDB" id="A0A8J2W5H4"/>
<organism evidence="2 3">
    <name type="scientific">Daphnia galeata</name>
    <dbReference type="NCBI Taxonomy" id="27404"/>
    <lineage>
        <taxon>Eukaryota</taxon>
        <taxon>Metazoa</taxon>
        <taxon>Ecdysozoa</taxon>
        <taxon>Arthropoda</taxon>
        <taxon>Crustacea</taxon>
        <taxon>Branchiopoda</taxon>
        <taxon>Diplostraca</taxon>
        <taxon>Cladocera</taxon>
        <taxon>Anomopoda</taxon>
        <taxon>Daphniidae</taxon>
        <taxon>Daphnia</taxon>
    </lineage>
</organism>
<feature type="compositionally biased region" description="Polar residues" evidence="1">
    <location>
        <begin position="86"/>
        <end position="102"/>
    </location>
</feature>
<name>A0A8J2W5H4_9CRUS</name>
<feature type="region of interest" description="Disordered" evidence="1">
    <location>
        <begin position="77"/>
        <end position="102"/>
    </location>
</feature>
<comment type="caution">
    <text evidence="2">The sequence shown here is derived from an EMBL/GenBank/DDBJ whole genome shotgun (WGS) entry which is preliminary data.</text>
</comment>